<proteinExistence type="predicted"/>
<keyword evidence="2" id="KW-0378">Hydrolase</keyword>
<protein>
    <submittedName>
        <fullName evidence="2">SGNH/GDSL hydrolase family protein</fullName>
    </submittedName>
</protein>
<dbReference type="CDD" id="cd00229">
    <property type="entry name" value="SGNH_hydrolase"/>
    <property type="match status" value="1"/>
</dbReference>
<dbReference type="InterPro" id="IPR036514">
    <property type="entry name" value="SGNH_hydro_sf"/>
</dbReference>
<accession>A0ABT0XXX3</accession>
<reference evidence="2 3" key="1">
    <citation type="submission" date="2022-06" db="EMBL/GenBank/DDBJ databases">
        <title>Actinoplanes abujensis sp. nov., isolated from Nigerian arid soil.</title>
        <authorList>
            <person name="Ding P."/>
        </authorList>
    </citation>
    <scope>NUCLEOTIDE SEQUENCE [LARGE SCALE GENOMIC DNA]</scope>
    <source>
        <strain evidence="3">TRM88002</strain>
    </source>
</reference>
<evidence type="ECO:0000313" key="3">
    <source>
        <dbReference type="Proteomes" id="UP001523216"/>
    </source>
</evidence>
<dbReference type="Pfam" id="PF13472">
    <property type="entry name" value="Lipase_GDSL_2"/>
    <property type="match status" value="1"/>
</dbReference>
<dbReference type="SUPFAM" id="SSF52266">
    <property type="entry name" value="SGNH hydrolase"/>
    <property type="match status" value="1"/>
</dbReference>
<dbReference type="InterPro" id="IPR013830">
    <property type="entry name" value="SGNH_hydro"/>
</dbReference>
<evidence type="ECO:0000259" key="1">
    <source>
        <dbReference type="Pfam" id="PF13472"/>
    </source>
</evidence>
<dbReference type="Gene3D" id="3.40.50.1110">
    <property type="entry name" value="SGNH hydrolase"/>
    <property type="match status" value="1"/>
</dbReference>
<comment type="caution">
    <text evidence="2">The sequence shown here is derived from an EMBL/GenBank/DDBJ whole genome shotgun (WGS) entry which is preliminary data.</text>
</comment>
<feature type="domain" description="SGNH hydrolase-type esterase" evidence="1">
    <location>
        <begin position="5"/>
        <end position="79"/>
    </location>
</feature>
<organism evidence="2 3">
    <name type="scientific">Paractinoplanes hotanensis</name>
    <dbReference type="NCBI Taxonomy" id="2906497"/>
    <lineage>
        <taxon>Bacteria</taxon>
        <taxon>Bacillati</taxon>
        <taxon>Actinomycetota</taxon>
        <taxon>Actinomycetes</taxon>
        <taxon>Micromonosporales</taxon>
        <taxon>Micromonosporaceae</taxon>
        <taxon>Paractinoplanes</taxon>
    </lineage>
</organism>
<evidence type="ECO:0000313" key="2">
    <source>
        <dbReference type="EMBL" id="MCM4078567.1"/>
    </source>
</evidence>
<name>A0ABT0XXX3_9ACTN</name>
<gene>
    <name evidence="2" type="ORF">LXN57_13410</name>
</gene>
<keyword evidence="3" id="KW-1185">Reference proteome</keyword>
<dbReference type="GO" id="GO:0016787">
    <property type="term" value="F:hydrolase activity"/>
    <property type="evidence" value="ECO:0007669"/>
    <property type="project" value="UniProtKB-KW"/>
</dbReference>
<dbReference type="Proteomes" id="UP001523216">
    <property type="component" value="Unassembled WGS sequence"/>
</dbReference>
<sequence>MERDLSRLHDQLPGRPILVVTYYPVVQLSERASLLNQWIADTASQLGLQYVDAIRRVIDGNDDLLCDDGIHPNDDGHRALADAILPACRTLRLQT</sequence>
<dbReference type="EMBL" id="JAMQOL010000016">
    <property type="protein sequence ID" value="MCM4078567.1"/>
    <property type="molecule type" value="Genomic_DNA"/>
</dbReference>